<name>A0AAV0VY40_9HEMI</name>
<evidence type="ECO:0008006" key="3">
    <source>
        <dbReference type="Google" id="ProtNLM"/>
    </source>
</evidence>
<accession>A0AAV0VY40</accession>
<keyword evidence="2" id="KW-1185">Reference proteome</keyword>
<sequence length="232" mass="26967">MLKTLEPDLNPDSISCDFELAAFTAIKDAFPNVQIFGCYFHLCQNFRSKLGELHFLITRCKNEPEFCIQVKSIIALAFVPISDLDDALDILSESLPEELIDILDWFEDFYIGRKNRSREGRRPARFSPAMWNLYERVLTNKDRTNNHAEAANRRLNQLMANKPTIWAFISTLLKIQAGTDTQYEHLVTGNSQRKKLKKFRDTDNRIYQLVDRYDKNDIPTFIRGISNNIALK</sequence>
<dbReference type="AlphaFoldDB" id="A0AAV0VY40"/>
<comment type="caution">
    <text evidence="1">The sequence shown here is derived from an EMBL/GenBank/DDBJ whole genome shotgun (WGS) entry which is preliminary data.</text>
</comment>
<evidence type="ECO:0000313" key="2">
    <source>
        <dbReference type="Proteomes" id="UP001160148"/>
    </source>
</evidence>
<protein>
    <recommendedName>
        <fullName evidence="3">MULE transposase domain-containing protein</fullName>
    </recommendedName>
</protein>
<dbReference type="Proteomes" id="UP001160148">
    <property type="component" value="Unassembled WGS sequence"/>
</dbReference>
<gene>
    <name evidence="1" type="ORF">MEUPH1_LOCUS5153</name>
</gene>
<organism evidence="1 2">
    <name type="scientific">Macrosiphum euphorbiae</name>
    <name type="common">potato aphid</name>
    <dbReference type="NCBI Taxonomy" id="13131"/>
    <lineage>
        <taxon>Eukaryota</taxon>
        <taxon>Metazoa</taxon>
        <taxon>Ecdysozoa</taxon>
        <taxon>Arthropoda</taxon>
        <taxon>Hexapoda</taxon>
        <taxon>Insecta</taxon>
        <taxon>Pterygota</taxon>
        <taxon>Neoptera</taxon>
        <taxon>Paraneoptera</taxon>
        <taxon>Hemiptera</taxon>
        <taxon>Sternorrhyncha</taxon>
        <taxon>Aphidomorpha</taxon>
        <taxon>Aphidoidea</taxon>
        <taxon>Aphididae</taxon>
        <taxon>Macrosiphini</taxon>
        <taxon>Macrosiphum</taxon>
    </lineage>
</organism>
<proteinExistence type="predicted"/>
<reference evidence="1 2" key="1">
    <citation type="submission" date="2023-01" db="EMBL/GenBank/DDBJ databases">
        <authorList>
            <person name="Whitehead M."/>
        </authorList>
    </citation>
    <scope>NUCLEOTIDE SEQUENCE [LARGE SCALE GENOMIC DNA]</scope>
</reference>
<evidence type="ECO:0000313" key="1">
    <source>
        <dbReference type="EMBL" id="CAI6348484.1"/>
    </source>
</evidence>
<dbReference type="EMBL" id="CARXXK010000001">
    <property type="protein sequence ID" value="CAI6348484.1"/>
    <property type="molecule type" value="Genomic_DNA"/>
</dbReference>